<keyword evidence="6" id="KW-1133">Transmembrane helix</keyword>
<feature type="region of interest" description="Disordered" evidence="5">
    <location>
        <begin position="415"/>
        <end position="444"/>
    </location>
</feature>
<keyword evidence="4" id="KW-0040">ANK repeat</keyword>
<evidence type="ECO:0000313" key="9">
    <source>
        <dbReference type="Proteomes" id="UP000266841"/>
    </source>
</evidence>
<evidence type="ECO:0000256" key="1">
    <source>
        <dbReference type="ARBA" id="ARBA00022603"/>
    </source>
</evidence>
<dbReference type="PROSITE" id="PS50088">
    <property type="entry name" value="ANK_REPEAT"/>
    <property type="match status" value="1"/>
</dbReference>
<feature type="compositionally biased region" description="Basic and acidic residues" evidence="5">
    <location>
        <begin position="415"/>
        <end position="426"/>
    </location>
</feature>
<dbReference type="PANTHER" id="PTHR32379:SF1">
    <property type="entry name" value="GUANIDINOACETATE N-METHYLTRANSFERASE"/>
    <property type="match status" value="1"/>
</dbReference>
<feature type="transmembrane region" description="Helical" evidence="6">
    <location>
        <begin position="718"/>
        <end position="736"/>
    </location>
</feature>
<keyword evidence="6" id="KW-0812">Transmembrane</keyword>
<dbReference type="InterPro" id="IPR037185">
    <property type="entry name" value="EmrE-like"/>
</dbReference>
<feature type="transmembrane region" description="Helical" evidence="6">
    <location>
        <begin position="756"/>
        <end position="779"/>
    </location>
</feature>
<dbReference type="GO" id="GO:0032259">
    <property type="term" value="P:methylation"/>
    <property type="evidence" value="ECO:0007669"/>
    <property type="project" value="UniProtKB-KW"/>
</dbReference>
<feature type="repeat" description="ANK" evidence="4">
    <location>
        <begin position="88"/>
        <end position="120"/>
    </location>
</feature>
<dbReference type="Gene3D" id="1.25.40.20">
    <property type="entry name" value="Ankyrin repeat-containing domain"/>
    <property type="match status" value="1"/>
</dbReference>
<dbReference type="InterPro" id="IPR029063">
    <property type="entry name" value="SAM-dependent_MTases_sf"/>
</dbReference>
<name>K0R6J8_THAOC</name>
<dbReference type="EMBL" id="AGNL01050017">
    <property type="protein sequence ID" value="EJK44216.1"/>
    <property type="molecule type" value="Genomic_DNA"/>
</dbReference>
<comment type="caution">
    <text evidence="8">The sequence shown here is derived from an EMBL/GenBank/DDBJ whole genome shotgun (WGS) entry which is preliminary data.</text>
</comment>
<dbReference type="Gene3D" id="3.40.50.150">
    <property type="entry name" value="Vaccinia Virus protein VP39"/>
    <property type="match status" value="1"/>
</dbReference>
<dbReference type="InterPro" id="IPR002110">
    <property type="entry name" value="Ankyrin_rpt"/>
</dbReference>
<feature type="transmembrane region" description="Helical" evidence="6">
    <location>
        <begin position="570"/>
        <end position="587"/>
    </location>
</feature>
<dbReference type="SUPFAM" id="SSF48403">
    <property type="entry name" value="Ankyrin repeat"/>
    <property type="match status" value="1"/>
</dbReference>
<feature type="region of interest" description="Disordered" evidence="5">
    <location>
        <begin position="847"/>
        <end position="882"/>
    </location>
</feature>
<dbReference type="PROSITE" id="PS50297">
    <property type="entry name" value="ANK_REP_REGION"/>
    <property type="match status" value="1"/>
</dbReference>
<dbReference type="Proteomes" id="UP000266841">
    <property type="component" value="Unassembled WGS sequence"/>
</dbReference>
<feature type="transmembrane region" description="Helical" evidence="6">
    <location>
        <begin position="538"/>
        <end position="558"/>
    </location>
</feature>
<evidence type="ECO:0000256" key="5">
    <source>
        <dbReference type="SAM" id="MobiDB-lite"/>
    </source>
</evidence>
<evidence type="ECO:0000256" key="4">
    <source>
        <dbReference type="PROSITE-ProRule" id="PRU00023"/>
    </source>
</evidence>
<dbReference type="AlphaFoldDB" id="K0R6J8"/>
<dbReference type="InterPro" id="IPR051038">
    <property type="entry name" value="RMT2/GAMT_Mtase"/>
</dbReference>
<feature type="transmembrane region" description="Helical" evidence="6">
    <location>
        <begin position="791"/>
        <end position="813"/>
    </location>
</feature>
<evidence type="ECO:0000259" key="7">
    <source>
        <dbReference type="PROSITE" id="PS51559"/>
    </source>
</evidence>
<dbReference type="PANTHER" id="PTHR32379">
    <property type="entry name" value="GUANIDINOACETATE N-METHYLTRANSFERASE"/>
    <property type="match status" value="1"/>
</dbReference>
<dbReference type="InterPro" id="IPR026480">
    <property type="entry name" value="RMT2_dom"/>
</dbReference>
<feature type="transmembrane region" description="Helical" evidence="6">
    <location>
        <begin position="825"/>
        <end position="841"/>
    </location>
</feature>
<dbReference type="SUPFAM" id="SSF53335">
    <property type="entry name" value="S-adenosyl-L-methionine-dependent methyltransferases"/>
    <property type="match status" value="1"/>
</dbReference>
<dbReference type="eggNOG" id="KOG1709">
    <property type="taxonomic scope" value="Eukaryota"/>
</dbReference>
<dbReference type="OrthoDB" id="19014at2759"/>
<organism evidence="8 9">
    <name type="scientific">Thalassiosira oceanica</name>
    <name type="common">Marine diatom</name>
    <dbReference type="NCBI Taxonomy" id="159749"/>
    <lineage>
        <taxon>Eukaryota</taxon>
        <taxon>Sar</taxon>
        <taxon>Stramenopiles</taxon>
        <taxon>Ochrophyta</taxon>
        <taxon>Bacillariophyta</taxon>
        <taxon>Coscinodiscophyceae</taxon>
        <taxon>Thalassiosirophycidae</taxon>
        <taxon>Thalassiosirales</taxon>
        <taxon>Thalassiosiraceae</taxon>
        <taxon>Thalassiosira</taxon>
    </lineage>
</organism>
<dbReference type="GO" id="GO:0005737">
    <property type="term" value="C:cytoplasm"/>
    <property type="evidence" value="ECO:0007669"/>
    <property type="project" value="TreeGrafter"/>
</dbReference>
<keyword evidence="9" id="KW-1185">Reference proteome</keyword>
<feature type="region of interest" description="Disordered" evidence="5">
    <location>
        <begin position="1"/>
        <end position="31"/>
    </location>
</feature>
<feature type="compositionally biased region" description="Basic and acidic residues" evidence="5">
    <location>
        <begin position="1"/>
        <end position="24"/>
    </location>
</feature>
<dbReference type="Pfam" id="PF00023">
    <property type="entry name" value="Ank"/>
    <property type="match status" value="1"/>
</dbReference>
<dbReference type="SUPFAM" id="SSF103481">
    <property type="entry name" value="Multidrug resistance efflux transporter EmrE"/>
    <property type="match status" value="1"/>
</dbReference>
<dbReference type="InterPro" id="IPR036770">
    <property type="entry name" value="Ankyrin_rpt-contain_sf"/>
</dbReference>
<dbReference type="GO" id="GO:0008757">
    <property type="term" value="F:S-adenosylmethionine-dependent methyltransferase activity"/>
    <property type="evidence" value="ECO:0007669"/>
    <property type="project" value="TreeGrafter"/>
</dbReference>
<evidence type="ECO:0000256" key="3">
    <source>
        <dbReference type="ARBA" id="ARBA00022691"/>
    </source>
</evidence>
<protein>
    <recommendedName>
        <fullName evidence="7">RMT2 domain-containing protein</fullName>
    </recommendedName>
</protein>
<feature type="domain" description="RMT2" evidence="7">
    <location>
        <begin position="185"/>
        <end position="412"/>
    </location>
</feature>
<feature type="transmembrane region" description="Helical" evidence="6">
    <location>
        <begin position="625"/>
        <end position="645"/>
    </location>
</feature>
<keyword evidence="1" id="KW-0489">Methyltransferase</keyword>
<proteinExistence type="predicted"/>
<gene>
    <name evidence="8" type="ORF">THAOC_37263</name>
</gene>
<feature type="transmembrane region" description="Helical" evidence="6">
    <location>
        <begin position="654"/>
        <end position="672"/>
    </location>
</feature>
<dbReference type="GO" id="GO:0005634">
    <property type="term" value="C:nucleus"/>
    <property type="evidence" value="ECO:0007669"/>
    <property type="project" value="TreeGrafter"/>
</dbReference>
<sequence length="882" mass="95765">MSATKRKVEDVADAVVSRDDEASRNDGVSAAEPVKHHNELMAACMSQSVTAVHSLLESAVNEGHKSTGEECSVIPPKQLLAATQDPVTGLSPLMLAAKGGSCEICTLLLEAGAPWNAVDRFGKCAGDFATDNEKWDVVNLLVDAATKAELILGASIGATIRLSKQLETKSKNDDSTMATEVPISHQPCTKPDYYVDHNVRYNAANTILLDGDDDAVMMEWERPLMNAHASILTNNGTRGKRVLNIGFGLGIIDSALQSYEPSLHVICEAHPTVYKKMVDDGWDKKPNVRICFGKWQDELPKLLQEGLVFDGIFYDTYGEHFTDLEDFHSLMAGCLAKPNGIYSFFNGLAPDNLFFHGVACNCVKIQLEHIGLDTEFAQCQIQVDEKDWDGVRRKYWHGRETYYLPVVTWSKTSDKMDTDGDAKGGESPECGSRSRRKEEDLARRNGGTRRIKELDVDIWMAGASMLLITTHVKKGRSTVTVPTAVHSSYAVFTLRARAQEPLLLSDTSALFVVIRWVVMCPPPTAASKPPLPSVRTTALFVTLYILSGVTQPLLMEVAAIHGLADKRCQLYMLFYYAGTAGVSLFSGSDESLSWTTTAKTAFVAAIDIVAQTMNYSGATLAGPTIFAIVYSSVTVWCALFARLVLGRRMTIQQWTAILVVFVGLGVTGLATVDLGPDVVKGTLLVGVGSAMHAMMYVLSESLMNNGEESVSSAKFCGVYGAVACLAYGAWQVFFTSRHFVQLILEPMKESGTTVKIALSILLSISAMSMLHSATFFHTVKYCPGGSTSAGVMKALQAVLVFGATSIAFCNRIGGSEMCFTEDKLVSLFIVVAGVIMFARATDNQTRKSQGMTSGYEAINSENSTSSIGARRRQASKTRGFKK</sequence>
<evidence type="ECO:0000256" key="6">
    <source>
        <dbReference type="SAM" id="Phobius"/>
    </source>
</evidence>
<reference evidence="8 9" key="1">
    <citation type="journal article" date="2012" name="Genome Biol.">
        <title>Genome and low-iron response of an oceanic diatom adapted to chronic iron limitation.</title>
        <authorList>
            <person name="Lommer M."/>
            <person name="Specht M."/>
            <person name="Roy A.S."/>
            <person name="Kraemer L."/>
            <person name="Andreson R."/>
            <person name="Gutowska M.A."/>
            <person name="Wolf J."/>
            <person name="Bergner S.V."/>
            <person name="Schilhabel M.B."/>
            <person name="Klostermeier U.C."/>
            <person name="Beiko R.G."/>
            <person name="Rosenstiel P."/>
            <person name="Hippler M."/>
            <person name="Laroche J."/>
        </authorList>
    </citation>
    <scope>NUCLEOTIDE SEQUENCE [LARGE SCALE GENOMIC DNA]</scope>
    <source>
        <strain evidence="8 9">CCMP1005</strain>
    </source>
</reference>
<keyword evidence="3" id="KW-0949">S-adenosyl-L-methionine</keyword>
<evidence type="ECO:0000313" key="8">
    <source>
        <dbReference type="EMBL" id="EJK44216.1"/>
    </source>
</evidence>
<evidence type="ECO:0000256" key="2">
    <source>
        <dbReference type="ARBA" id="ARBA00022679"/>
    </source>
</evidence>
<keyword evidence="6" id="KW-0472">Membrane</keyword>
<feature type="transmembrane region" description="Helical" evidence="6">
    <location>
        <begin position="678"/>
        <end position="698"/>
    </location>
</feature>
<feature type="compositionally biased region" description="Basic residues" evidence="5">
    <location>
        <begin position="869"/>
        <end position="882"/>
    </location>
</feature>
<accession>K0R6J8</accession>
<keyword evidence="2" id="KW-0808">Transferase</keyword>
<dbReference type="PROSITE" id="PS51559">
    <property type="entry name" value="SAM_RMT2"/>
    <property type="match status" value="1"/>
</dbReference>